<dbReference type="Proteomes" id="UP000824037">
    <property type="component" value="Unassembled WGS sequence"/>
</dbReference>
<comment type="similarity">
    <text evidence="2">Belongs to the bacterial solute-binding protein 1 family.</text>
</comment>
<dbReference type="InterPro" id="IPR006059">
    <property type="entry name" value="SBP"/>
</dbReference>
<accession>A0A9D2EDM2</accession>
<evidence type="ECO:0000256" key="4">
    <source>
        <dbReference type="ARBA" id="ARBA00022729"/>
    </source>
</evidence>
<dbReference type="InterPro" id="IPR050490">
    <property type="entry name" value="Bact_solute-bd_prot1"/>
</dbReference>
<sequence>MNPRTTTAIGLVAAGTLLLAGCATSGSGENDGGSEEPQEVSTDITDEEVNLVLAYVDDPPTQALVDGFEEQYPNVTIEPQQTDFGNYITSITRSMSSDDAPDLAQYNPGAMRSLIPAGEVLDLTAYYDAYGWGEAFPQASLDQLMSDEEAMQFATGSLYAAPGALSVLGVFYNKEMLADAGIDSPPQSVAEFEEALGAVADNGDQPLSVGGLEVGGFQLWNVLLNSTGDTQEYLDWVYGAPDSTIETDAAAQAAQTMSDWVDEGYISPSANATADSDALAAFTAGDAAFFVTGNWYASTIEDELGDAGGFFVLPRDNPDEPPVASGSSVSYSISSRSEHPDVAAAFLNYMSSAEAGETAIETGFMPVDTDAGAAAEGTLGEVAEAFTPVAENDNIVPFPDFAAPGMIDQLTAGIQGIISDQMEPDQFLTSMQETWTSYHG</sequence>
<dbReference type="PANTHER" id="PTHR43649">
    <property type="entry name" value="ARABINOSE-BINDING PROTEIN-RELATED"/>
    <property type="match status" value="1"/>
</dbReference>
<reference evidence="6" key="1">
    <citation type="journal article" date="2021" name="PeerJ">
        <title>Extensive microbial diversity within the chicken gut microbiome revealed by metagenomics and culture.</title>
        <authorList>
            <person name="Gilroy R."/>
            <person name="Ravi A."/>
            <person name="Getino M."/>
            <person name="Pursley I."/>
            <person name="Horton D.L."/>
            <person name="Alikhan N.F."/>
            <person name="Baker D."/>
            <person name="Gharbi K."/>
            <person name="Hall N."/>
            <person name="Watson M."/>
            <person name="Adriaenssens E.M."/>
            <person name="Foster-Nyarko E."/>
            <person name="Jarju S."/>
            <person name="Secka A."/>
            <person name="Antonio M."/>
            <person name="Oren A."/>
            <person name="Chaudhuri R.R."/>
            <person name="La Ragione R."/>
            <person name="Hildebrand F."/>
            <person name="Pallen M.J."/>
        </authorList>
    </citation>
    <scope>NUCLEOTIDE SEQUENCE</scope>
    <source>
        <strain evidence="6">ChiGjej4B4-7305</strain>
    </source>
</reference>
<dbReference type="Gene3D" id="3.40.190.10">
    <property type="entry name" value="Periplasmic binding protein-like II"/>
    <property type="match status" value="1"/>
</dbReference>
<evidence type="ECO:0000256" key="3">
    <source>
        <dbReference type="ARBA" id="ARBA00022448"/>
    </source>
</evidence>
<evidence type="ECO:0000313" key="7">
    <source>
        <dbReference type="Proteomes" id="UP000824037"/>
    </source>
</evidence>
<dbReference type="EMBL" id="DXBY01000132">
    <property type="protein sequence ID" value="HIZ35659.1"/>
    <property type="molecule type" value="Genomic_DNA"/>
</dbReference>
<evidence type="ECO:0000313" key="6">
    <source>
        <dbReference type="EMBL" id="HIZ35659.1"/>
    </source>
</evidence>
<dbReference type="PROSITE" id="PS51257">
    <property type="entry name" value="PROKAR_LIPOPROTEIN"/>
    <property type="match status" value="1"/>
</dbReference>
<protein>
    <submittedName>
        <fullName evidence="6">Extracellular solute-binding protein</fullName>
    </submittedName>
</protein>
<evidence type="ECO:0000256" key="2">
    <source>
        <dbReference type="ARBA" id="ARBA00008520"/>
    </source>
</evidence>
<evidence type="ECO:0000256" key="1">
    <source>
        <dbReference type="ARBA" id="ARBA00004196"/>
    </source>
</evidence>
<comment type="caution">
    <text evidence="6">The sequence shown here is derived from an EMBL/GenBank/DDBJ whole genome shotgun (WGS) entry which is preliminary data.</text>
</comment>
<gene>
    <name evidence="6" type="ORF">H9815_07760</name>
</gene>
<proteinExistence type="inferred from homology"/>
<name>A0A9D2EDM2_9MICO</name>
<dbReference type="GO" id="GO:0030313">
    <property type="term" value="C:cell envelope"/>
    <property type="evidence" value="ECO:0007669"/>
    <property type="project" value="UniProtKB-SubCell"/>
</dbReference>
<dbReference type="SUPFAM" id="SSF53850">
    <property type="entry name" value="Periplasmic binding protein-like II"/>
    <property type="match status" value="1"/>
</dbReference>
<reference evidence="6" key="2">
    <citation type="submission" date="2021-04" db="EMBL/GenBank/DDBJ databases">
        <authorList>
            <person name="Gilroy R."/>
        </authorList>
    </citation>
    <scope>NUCLEOTIDE SEQUENCE</scope>
    <source>
        <strain evidence="6">ChiGjej4B4-7305</strain>
    </source>
</reference>
<keyword evidence="3" id="KW-0813">Transport</keyword>
<evidence type="ECO:0000256" key="5">
    <source>
        <dbReference type="SAM" id="SignalP"/>
    </source>
</evidence>
<dbReference type="Pfam" id="PF01547">
    <property type="entry name" value="SBP_bac_1"/>
    <property type="match status" value="1"/>
</dbReference>
<dbReference type="AlphaFoldDB" id="A0A9D2EDM2"/>
<feature type="signal peptide" evidence="5">
    <location>
        <begin position="1"/>
        <end position="25"/>
    </location>
</feature>
<organism evidence="6 7">
    <name type="scientific">Candidatus Ruania gallistercoris</name>
    <dbReference type="NCBI Taxonomy" id="2838746"/>
    <lineage>
        <taxon>Bacteria</taxon>
        <taxon>Bacillati</taxon>
        <taxon>Actinomycetota</taxon>
        <taxon>Actinomycetes</taxon>
        <taxon>Micrococcales</taxon>
        <taxon>Ruaniaceae</taxon>
        <taxon>Ruania</taxon>
    </lineage>
</organism>
<feature type="chain" id="PRO_5039633147" evidence="5">
    <location>
        <begin position="26"/>
        <end position="440"/>
    </location>
</feature>
<comment type="subcellular location">
    <subcellularLocation>
        <location evidence="1">Cell envelope</location>
    </subcellularLocation>
</comment>
<dbReference type="PANTHER" id="PTHR43649:SF31">
    <property type="entry name" value="SN-GLYCEROL-3-PHOSPHATE-BINDING PERIPLASMIC PROTEIN UGPB"/>
    <property type="match status" value="1"/>
</dbReference>
<keyword evidence="4 5" id="KW-0732">Signal</keyword>